<dbReference type="NCBIfam" id="TIGR00613">
    <property type="entry name" value="reco"/>
    <property type="match status" value="1"/>
</dbReference>
<organism evidence="8">
    <name type="scientific">marine metagenome</name>
    <dbReference type="NCBI Taxonomy" id="408172"/>
    <lineage>
        <taxon>unclassified sequences</taxon>
        <taxon>metagenomes</taxon>
        <taxon>ecological metagenomes</taxon>
    </lineage>
</organism>
<dbReference type="Pfam" id="PF11967">
    <property type="entry name" value="RecO_N"/>
    <property type="match status" value="1"/>
</dbReference>
<dbReference type="PANTHER" id="PTHR33991:SF1">
    <property type="entry name" value="DNA REPAIR PROTEIN RECO"/>
    <property type="match status" value="1"/>
</dbReference>
<dbReference type="Gene3D" id="1.20.1440.120">
    <property type="entry name" value="Recombination protein O, C-terminal domain"/>
    <property type="match status" value="1"/>
</dbReference>
<evidence type="ECO:0000256" key="2">
    <source>
        <dbReference type="ARBA" id="ARBA00021310"/>
    </source>
</evidence>
<feature type="domain" description="DNA replication/recombination mediator RecO N-terminal" evidence="7">
    <location>
        <begin position="9"/>
        <end position="88"/>
    </location>
</feature>
<dbReference type="InterPro" id="IPR042242">
    <property type="entry name" value="RecO_C"/>
</dbReference>
<evidence type="ECO:0000256" key="4">
    <source>
        <dbReference type="ARBA" id="ARBA00023172"/>
    </source>
</evidence>
<dbReference type="InterPro" id="IPR003717">
    <property type="entry name" value="RecO"/>
</dbReference>
<feature type="non-terminal residue" evidence="8">
    <location>
        <position position="1"/>
    </location>
</feature>
<dbReference type="InterPro" id="IPR012340">
    <property type="entry name" value="NA-bd_OB-fold"/>
</dbReference>
<dbReference type="HAMAP" id="MF_00201">
    <property type="entry name" value="RecO"/>
    <property type="match status" value="1"/>
</dbReference>
<reference evidence="8" key="1">
    <citation type="submission" date="2018-05" db="EMBL/GenBank/DDBJ databases">
        <authorList>
            <person name="Lanie J.A."/>
            <person name="Ng W.-L."/>
            <person name="Kazmierczak K.M."/>
            <person name="Andrzejewski T.M."/>
            <person name="Davidsen T.M."/>
            <person name="Wayne K.J."/>
            <person name="Tettelin H."/>
            <person name="Glass J.I."/>
            <person name="Rusch D."/>
            <person name="Podicherti R."/>
            <person name="Tsui H.-C.T."/>
            <person name="Winkler M.E."/>
        </authorList>
    </citation>
    <scope>NUCLEOTIDE SEQUENCE</scope>
</reference>
<dbReference type="GO" id="GO:0006302">
    <property type="term" value="P:double-strand break repair"/>
    <property type="evidence" value="ECO:0007669"/>
    <property type="project" value="TreeGrafter"/>
</dbReference>
<keyword evidence="3" id="KW-0227">DNA damage</keyword>
<evidence type="ECO:0000256" key="3">
    <source>
        <dbReference type="ARBA" id="ARBA00022763"/>
    </source>
</evidence>
<keyword evidence="5" id="KW-0234">DNA repair</keyword>
<proteinExistence type="inferred from homology"/>
<dbReference type="GO" id="GO:0043590">
    <property type="term" value="C:bacterial nucleoid"/>
    <property type="evidence" value="ECO:0007669"/>
    <property type="project" value="TreeGrafter"/>
</dbReference>
<evidence type="ECO:0000313" key="8">
    <source>
        <dbReference type="EMBL" id="SVC30197.1"/>
    </source>
</evidence>
<dbReference type="GO" id="GO:0006310">
    <property type="term" value="P:DNA recombination"/>
    <property type="evidence" value="ECO:0007669"/>
    <property type="project" value="UniProtKB-KW"/>
</dbReference>
<name>A0A382L5D9_9ZZZZ</name>
<accession>A0A382L5D9</accession>
<dbReference type="SUPFAM" id="SSF50249">
    <property type="entry name" value="Nucleic acid-binding proteins"/>
    <property type="match status" value="1"/>
</dbReference>
<evidence type="ECO:0000256" key="6">
    <source>
        <dbReference type="ARBA" id="ARBA00033409"/>
    </source>
</evidence>
<dbReference type="Gene3D" id="2.40.50.140">
    <property type="entry name" value="Nucleic acid-binding proteins"/>
    <property type="match status" value="1"/>
</dbReference>
<comment type="similarity">
    <text evidence="1">Belongs to the RecO family.</text>
</comment>
<dbReference type="SUPFAM" id="SSF57863">
    <property type="entry name" value="ArfGap/RecO-like zinc finger"/>
    <property type="match status" value="1"/>
</dbReference>
<dbReference type="InterPro" id="IPR022572">
    <property type="entry name" value="DNA_rep/recomb_RecO_N"/>
</dbReference>
<dbReference type="AlphaFoldDB" id="A0A382L5D9"/>
<protein>
    <recommendedName>
        <fullName evidence="2">DNA repair protein RecO</fullName>
    </recommendedName>
    <alternativeName>
        <fullName evidence="6">Recombination protein O</fullName>
    </alternativeName>
</protein>
<dbReference type="EMBL" id="UINC01083977">
    <property type="protein sequence ID" value="SVC30197.1"/>
    <property type="molecule type" value="Genomic_DNA"/>
</dbReference>
<evidence type="ECO:0000259" key="7">
    <source>
        <dbReference type="Pfam" id="PF11967"/>
    </source>
</evidence>
<evidence type="ECO:0000256" key="1">
    <source>
        <dbReference type="ARBA" id="ARBA00007452"/>
    </source>
</evidence>
<dbReference type="PANTHER" id="PTHR33991">
    <property type="entry name" value="DNA REPAIR PROTEIN RECO"/>
    <property type="match status" value="1"/>
</dbReference>
<evidence type="ECO:0000256" key="5">
    <source>
        <dbReference type="ARBA" id="ARBA00023204"/>
    </source>
</evidence>
<gene>
    <name evidence="8" type="ORF">METZ01_LOCUS283051</name>
</gene>
<dbReference type="InterPro" id="IPR037278">
    <property type="entry name" value="ARFGAP/RecO"/>
</dbReference>
<dbReference type="Pfam" id="PF02565">
    <property type="entry name" value="RecO_C"/>
    <property type="match status" value="1"/>
</dbReference>
<sequence>VGAAAVTLMPLFSSEALVLRTYRLGEADRIVVFLTSDRGKKRGVAKGARRTRSRFLGALEPFTSVRVSYYEREHRDLVRVSDVETVRSPLAARDPESLNYVGYFAELMDEWAQEADPNERLYRLGASMVEAMALGAPIARLARYFEYWLLRIQGVYPPAIACHECAAGLEDDGAWISAREGMFLCARCGGPGKGVRLSSLSIRFLHEASRMRPADLEAISWSIQIGRELEAAHSLLIATHLAKELRSMRVMRELQN</sequence>
<keyword evidence="4" id="KW-0233">DNA recombination</keyword>